<gene>
    <name evidence="1" type="ORF">IQ782_12800</name>
</gene>
<evidence type="ECO:0008006" key="3">
    <source>
        <dbReference type="Google" id="ProtNLM"/>
    </source>
</evidence>
<proteinExistence type="predicted"/>
<name>A0ABR9X2G9_9RHOB</name>
<dbReference type="EMBL" id="JADFFK010000008">
    <property type="protein sequence ID" value="MBE9637727.1"/>
    <property type="molecule type" value="Genomic_DNA"/>
</dbReference>
<sequence length="118" mass="12493">MTLALLTGCAGQVASPGYGGVAPRHTEVEGMRFVLRLKADRAEVVRVSPMFPPNFEEVARRGQIAVARESGCRPEWVIGDPSMLEIGLSCHGAAAPKTPRGRHVACDLLAAAGQPWCG</sequence>
<evidence type="ECO:0000313" key="2">
    <source>
        <dbReference type="Proteomes" id="UP000607796"/>
    </source>
</evidence>
<organism evidence="1 2">
    <name type="scientific">Salipiger mangrovisoli</name>
    <dbReference type="NCBI Taxonomy" id="2865933"/>
    <lineage>
        <taxon>Bacteria</taxon>
        <taxon>Pseudomonadati</taxon>
        <taxon>Pseudomonadota</taxon>
        <taxon>Alphaproteobacteria</taxon>
        <taxon>Rhodobacterales</taxon>
        <taxon>Roseobacteraceae</taxon>
        <taxon>Salipiger</taxon>
    </lineage>
</organism>
<protein>
    <recommendedName>
        <fullName evidence="3">Lipoprotein</fullName>
    </recommendedName>
</protein>
<dbReference type="Proteomes" id="UP000607796">
    <property type="component" value="Unassembled WGS sequence"/>
</dbReference>
<accession>A0ABR9X2G9</accession>
<reference evidence="1 2" key="1">
    <citation type="journal article" date="2021" name="Int. J. Syst. Evol. Microbiol.">
        <title>Salipiger mangrovisoli sp. nov., isolated from mangrove soil and the proposal for the reclassification of Paraphaeobacter pallidus as Salipiger pallidus comb. nov.</title>
        <authorList>
            <person name="Du J."/>
            <person name="Liu Y."/>
            <person name="Pei T."/>
            <person name="Deng M.R."/>
            <person name="Zhu H."/>
        </authorList>
    </citation>
    <scope>NUCLEOTIDE SEQUENCE [LARGE SCALE GENOMIC DNA]</scope>
    <source>
        <strain evidence="1 2">6D45A</strain>
    </source>
</reference>
<comment type="caution">
    <text evidence="1">The sequence shown here is derived from an EMBL/GenBank/DDBJ whole genome shotgun (WGS) entry which is preliminary data.</text>
</comment>
<keyword evidence="2" id="KW-1185">Reference proteome</keyword>
<evidence type="ECO:0000313" key="1">
    <source>
        <dbReference type="EMBL" id="MBE9637727.1"/>
    </source>
</evidence>